<feature type="region of interest" description="Disordered" evidence="1">
    <location>
        <begin position="94"/>
        <end position="158"/>
    </location>
</feature>
<feature type="signal peptide" evidence="2">
    <location>
        <begin position="1"/>
        <end position="30"/>
    </location>
</feature>
<protein>
    <submittedName>
        <fullName evidence="4">PepSY domain-containing protein</fullName>
    </submittedName>
</protein>
<dbReference type="RefSeq" id="WP_382400100.1">
    <property type="nucleotide sequence ID" value="NZ_JBHTNH010000021.1"/>
</dbReference>
<comment type="caution">
    <text evidence="4">The sequence shown here is derived from an EMBL/GenBank/DDBJ whole genome shotgun (WGS) entry which is preliminary data.</text>
</comment>
<sequence length="225" mass="24878">MKKKIGVVLAVILGLSALGLGMLQSSASEASPKLDQQEIKDLITSQYPGKITELEMEQKGNQTVYEAEIQDDGTEYEIKLDGNTGNVLELDKKFATKDNHEQNSSKNSEDKSDKTNSGQNNDDKKARDDDADNGDKNSSDKDGKDRVELSYNGNSEGKSNTAVISMAEVEDIALSEFSGNIVEMELDEDDDRLYYEIEIEGKNKEAEIEIDAYTGEILVMEIDDM</sequence>
<accession>A0ABW3ZUB1</accession>
<evidence type="ECO:0000256" key="1">
    <source>
        <dbReference type="SAM" id="MobiDB-lite"/>
    </source>
</evidence>
<dbReference type="Proteomes" id="UP001597178">
    <property type="component" value="Unassembled WGS sequence"/>
</dbReference>
<feature type="chain" id="PRO_5046047312" evidence="2">
    <location>
        <begin position="31"/>
        <end position="225"/>
    </location>
</feature>
<keyword evidence="2" id="KW-0732">Signal</keyword>
<dbReference type="Pfam" id="PF03413">
    <property type="entry name" value="PepSY"/>
    <property type="match status" value="2"/>
</dbReference>
<feature type="domain" description="PepSY" evidence="3">
    <location>
        <begin position="164"/>
        <end position="218"/>
    </location>
</feature>
<name>A0ABW3ZUB1_9BACI</name>
<gene>
    <name evidence="4" type="ORF">ACFQ4A_10045</name>
</gene>
<keyword evidence="5" id="KW-1185">Reference proteome</keyword>
<dbReference type="InterPro" id="IPR025711">
    <property type="entry name" value="PepSY"/>
</dbReference>
<feature type="domain" description="PepSY" evidence="3">
    <location>
        <begin position="33"/>
        <end position="89"/>
    </location>
</feature>
<dbReference type="Gene3D" id="3.10.450.40">
    <property type="match status" value="2"/>
</dbReference>
<proteinExistence type="predicted"/>
<evidence type="ECO:0000313" key="5">
    <source>
        <dbReference type="Proteomes" id="UP001597178"/>
    </source>
</evidence>
<evidence type="ECO:0000256" key="2">
    <source>
        <dbReference type="SAM" id="SignalP"/>
    </source>
</evidence>
<evidence type="ECO:0000313" key="4">
    <source>
        <dbReference type="EMBL" id="MFD1361996.1"/>
    </source>
</evidence>
<dbReference type="EMBL" id="JBHTNH010000021">
    <property type="protein sequence ID" value="MFD1361996.1"/>
    <property type="molecule type" value="Genomic_DNA"/>
</dbReference>
<feature type="compositionally biased region" description="Basic and acidic residues" evidence="1">
    <location>
        <begin position="94"/>
        <end position="114"/>
    </location>
</feature>
<organism evidence="4 5">
    <name type="scientific">Lentibacillus salinarum</name>
    <dbReference type="NCBI Taxonomy" id="446820"/>
    <lineage>
        <taxon>Bacteria</taxon>
        <taxon>Bacillati</taxon>
        <taxon>Bacillota</taxon>
        <taxon>Bacilli</taxon>
        <taxon>Bacillales</taxon>
        <taxon>Bacillaceae</taxon>
        <taxon>Lentibacillus</taxon>
    </lineage>
</organism>
<reference evidence="5" key="1">
    <citation type="journal article" date="2019" name="Int. J. Syst. Evol. Microbiol.">
        <title>The Global Catalogue of Microorganisms (GCM) 10K type strain sequencing project: providing services to taxonomists for standard genome sequencing and annotation.</title>
        <authorList>
            <consortium name="The Broad Institute Genomics Platform"/>
            <consortium name="The Broad Institute Genome Sequencing Center for Infectious Disease"/>
            <person name="Wu L."/>
            <person name="Ma J."/>
        </authorList>
    </citation>
    <scope>NUCLEOTIDE SEQUENCE [LARGE SCALE GENOMIC DNA]</scope>
    <source>
        <strain evidence="5">CCUG 54822</strain>
    </source>
</reference>
<feature type="compositionally biased region" description="Basic and acidic residues" evidence="1">
    <location>
        <begin position="121"/>
        <end position="148"/>
    </location>
</feature>
<evidence type="ECO:0000259" key="3">
    <source>
        <dbReference type="Pfam" id="PF03413"/>
    </source>
</evidence>